<organism evidence="3 4">
    <name type="scientific">Thraustotheca clavata</name>
    <dbReference type="NCBI Taxonomy" id="74557"/>
    <lineage>
        <taxon>Eukaryota</taxon>
        <taxon>Sar</taxon>
        <taxon>Stramenopiles</taxon>
        <taxon>Oomycota</taxon>
        <taxon>Saprolegniomycetes</taxon>
        <taxon>Saprolegniales</taxon>
        <taxon>Achlyaceae</taxon>
        <taxon>Thraustotheca</taxon>
    </lineage>
</organism>
<keyword evidence="4" id="KW-1185">Reference proteome</keyword>
<evidence type="ECO:0000313" key="4">
    <source>
        <dbReference type="Proteomes" id="UP000243217"/>
    </source>
</evidence>
<dbReference type="Proteomes" id="UP000243217">
    <property type="component" value="Unassembled WGS sequence"/>
</dbReference>
<evidence type="ECO:0000313" key="3">
    <source>
        <dbReference type="EMBL" id="OQR94817.1"/>
    </source>
</evidence>
<feature type="coiled-coil region" evidence="1">
    <location>
        <begin position="7"/>
        <end position="71"/>
    </location>
</feature>
<proteinExistence type="predicted"/>
<gene>
    <name evidence="3" type="ORF">THRCLA_08075</name>
</gene>
<protein>
    <submittedName>
        <fullName evidence="3">Uncharacterized protein</fullName>
    </submittedName>
</protein>
<sequence>MNINEQLALEVAKNARLEEEVDRLRKTIVNVTLLAEKEEEYILNQYLRRPKEASKKQTMILEEQMKKLRHEKVALGMQYEQEQESIVNRLCRQLQVKEATIFALARDDSGRYQRIEDRSRDAVTQLQKILAAVLLEKRISLKKKLAGVLNDKHTDADYAELRQLLTQSQHETQSMLTQLSQMEPKPQSGFKRIRRSPQFGPMQNIAPTSAC</sequence>
<accession>A0A1V9ZA75</accession>
<feature type="compositionally biased region" description="Polar residues" evidence="2">
    <location>
        <begin position="172"/>
        <end position="181"/>
    </location>
</feature>
<evidence type="ECO:0000256" key="1">
    <source>
        <dbReference type="SAM" id="Coils"/>
    </source>
</evidence>
<reference evidence="3 4" key="1">
    <citation type="journal article" date="2014" name="Genome Biol. Evol.">
        <title>The secreted proteins of Achlya hypogyna and Thraustotheca clavata identify the ancestral oomycete secretome and reveal gene acquisitions by horizontal gene transfer.</title>
        <authorList>
            <person name="Misner I."/>
            <person name="Blouin N."/>
            <person name="Leonard G."/>
            <person name="Richards T.A."/>
            <person name="Lane C.E."/>
        </authorList>
    </citation>
    <scope>NUCLEOTIDE SEQUENCE [LARGE SCALE GENOMIC DNA]</scope>
    <source>
        <strain evidence="3 4">ATCC 34112</strain>
    </source>
</reference>
<evidence type="ECO:0000256" key="2">
    <source>
        <dbReference type="SAM" id="MobiDB-lite"/>
    </source>
</evidence>
<keyword evidence="1" id="KW-0175">Coiled coil</keyword>
<dbReference type="EMBL" id="JNBS01002163">
    <property type="protein sequence ID" value="OQR94817.1"/>
    <property type="molecule type" value="Genomic_DNA"/>
</dbReference>
<dbReference type="AlphaFoldDB" id="A0A1V9ZA75"/>
<feature type="region of interest" description="Disordered" evidence="2">
    <location>
        <begin position="172"/>
        <end position="211"/>
    </location>
</feature>
<name>A0A1V9ZA75_9STRA</name>
<dbReference type="OrthoDB" id="78858at2759"/>
<dbReference type="STRING" id="74557.A0A1V9ZA75"/>
<comment type="caution">
    <text evidence="3">The sequence shown here is derived from an EMBL/GenBank/DDBJ whole genome shotgun (WGS) entry which is preliminary data.</text>
</comment>